<feature type="region of interest" description="Disordered" evidence="1">
    <location>
        <begin position="1"/>
        <end position="24"/>
    </location>
</feature>
<feature type="compositionally biased region" description="Basic residues" evidence="1">
    <location>
        <begin position="60"/>
        <end position="72"/>
    </location>
</feature>
<accession>B4GED7</accession>
<feature type="compositionally biased region" description="Basic and acidic residues" evidence="1">
    <location>
        <begin position="73"/>
        <end position="91"/>
    </location>
</feature>
<dbReference type="EMBL" id="CH479182">
    <property type="protein sequence ID" value="EDW33972.1"/>
    <property type="molecule type" value="Genomic_DNA"/>
</dbReference>
<feature type="compositionally biased region" description="Basic and acidic residues" evidence="1">
    <location>
        <begin position="1"/>
        <end position="21"/>
    </location>
</feature>
<protein>
    <submittedName>
        <fullName evidence="2">GL21837</fullName>
    </submittedName>
</protein>
<proteinExistence type="predicted"/>
<name>B4GED7_DROPE</name>
<feature type="region of interest" description="Disordered" evidence="1">
    <location>
        <begin position="38"/>
        <end position="97"/>
    </location>
</feature>
<dbReference type="AlphaFoldDB" id="B4GED7"/>
<organism evidence="3">
    <name type="scientific">Drosophila persimilis</name>
    <name type="common">Fruit fly</name>
    <dbReference type="NCBI Taxonomy" id="7234"/>
    <lineage>
        <taxon>Eukaryota</taxon>
        <taxon>Metazoa</taxon>
        <taxon>Ecdysozoa</taxon>
        <taxon>Arthropoda</taxon>
        <taxon>Hexapoda</taxon>
        <taxon>Insecta</taxon>
        <taxon>Pterygota</taxon>
        <taxon>Neoptera</taxon>
        <taxon>Endopterygota</taxon>
        <taxon>Diptera</taxon>
        <taxon>Brachycera</taxon>
        <taxon>Muscomorpha</taxon>
        <taxon>Ephydroidea</taxon>
        <taxon>Drosophilidae</taxon>
        <taxon>Drosophila</taxon>
        <taxon>Sophophora</taxon>
    </lineage>
</organism>
<dbReference type="HOGENOM" id="CLU_2348880_0_0_1"/>
<evidence type="ECO:0000256" key="1">
    <source>
        <dbReference type="SAM" id="MobiDB-lite"/>
    </source>
</evidence>
<dbReference type="Proteomes" id="UP000008744">
    <property type="component" value="Unassembled WGS sequence"/>
</dbReference>
<gene>
    <name evidence="2" type="primary">Dper\GL21837</name>
    <name evidence="2" type="ORF">Dper_GL21837</name>
</gene>
<evidence type="ECO:0000313" key="2">
    <source>
        <dbReference type="EMBL" id="EDW33972.1"/>
    </source>
</evidence>
<evidence type="ECO:0000313" key="3">
    <source>
        <dbReference type="Proteomes" id="UP000008744"/>
    </source>
</evidence>
<keyword evidence="3" id="KW-1185">Reference proteome</keyword>
<feature type="compositionally biased region" description="Acidic residues" evidence="1">
    <location>
        <begin position="45"/>
        <end position="54"/>
    </location>
</feature>
<reference evidence="2 3" key="1">
    <citation type="journal article" date="2007" name="Nature">
        <title>Evolution of genes and genomes on the Drosophila phylogeny.</title>
        <authorList>
            <consortium name="Drosophila 12 Genomes Consortium"/>
            <person name="Clark A.G."/>
            <person name="Eisen M.B."/>
            <person name="Smith D.R."/>
            <person name="Bergman C.M."/>
            <person name="Oliver B."/>
            <person name="Markow T.A."/>
            <person name="Kaufman T.C."/>
            <person name="Kellis M."/>
            <person name="Gelbart W."/>
            <person name="Iyer V.N."/>
            <person name="Pollard D.A."/>
            <person name="Sackton T.B."/>
            <person name="Larracuente A.M."/>
            <person name="Singh N.D."/>
            <person name="Abad J.P."/>
            <person name="Abt D.N."/>
            <person name="Adryan B."/>
            <person name="Aguade M."/>
            <person name="Akashi H."/>
            <person name="Anderson W.W."/>
            <person name="Aquadro C.F."/>
            <person name="Ardell D.H."/>
            <person name="Arguello R."/>
            <person name="Artieri C.G."/>
            <person name="Barbash D.A."/>
            <person name="Barker D."/>
            <person name="Barsanti P."/>
            <person name="Batterham P."/>
            <person name="Batzoglou S."/>
            <person name="Begun D."/>
            <person name="Bhutkar A."/>
            <person name="Blanco E."/>
            <person name="Bosak S.A."/>
            <person name="Bradley R.K."/>
            <person name="Brand A.D."/>
            <person name="Brent M.R."/>
            <person name="Brooks A.N."/>
            <person name="Brown R.H."/>
            <person name="Butlin R.K."/>
            <person name="Caggese C."/>
            <person name="Calvi B.R."/>
            <person name="Bernardo de Carvalho A."/>
            <person name="Caspi A."/>
            <person name="Castrezana S."/>
            <person name="Celniker S.E."/>
            <person name="Chang J.L."/>
            <person name="Chapple C."/>
            <person name="Chatterji S."/>
            <person name="Chinwalla A."/>
            <person name="Civetta A."/>
            <person name="Clifton S.W."/>
            <person name="Comeron J.M."/>
            <person name="Costello J.C."/>
            <person name="Coyne J.A."/>
            <person name="Daub J."/>
            <person name="David R.G."/>
            <person name="Delcher A.L."/>
            <person name="Delehaunty K."/>
            <person name="Do C.B."/>
            <person name="Ebling H."/>
            <person name="Edwards K."/>
            <person name="Eickbush T."/>
            <person name="Evans J.D."/>
            <person name="Filipski A."/>
            <person name="Findeiss S."/>
            <person name="Freyhult E."/>
            <person name="Fulton L."/>
            <person name="Fulton R."/>
            <person name="Garcia A.C."/>
            <person name="Gardiner A."/>
            <person name="Garfield D.A."/>
            <person name="Garvin B.E."/>
            <person name="Gibson G."/>
            <person name="Gilbert D."/>
            <person name="Gnerre S."/>
            <person name="Godfrey J."/>
            <person name="Good R."/>
            <person name="Gotea V."/>
            <person name="Gravely B."/>
            <person name="Greenberg A.J."/>
            <person name="Griffiths-Jones S."/>
            <person name="Gross S."/>
            <person name="Guigo R."/>
            <person name="Gustafson E.A."/>
            <person name="Haerty W."/>
            <person name="Hahn M.W."/>
            <person name="Halligan D.L."/>
            <person name="Halpern A.L."/>
            <person name="Halter G.M."/>
            <person name="Han M.V."/>
            <person name="Heger A."/>
            <person name="Hillier L."/>
            <person name="Hinrichs A.S."/>
            <person name="Holmes I."/>
            <person name="Hoskins R.A."/>
            <person name="Hubisz M.J."/>
            <person name="Hultmark D."/>
            <person name="Huntley M.A."/>
            <person name="Jaffe D.B."/>
            <person name="Jagadeeshan S."/>
            <person name="Jeck W.R."/>
            <person name="Johnson J."/>
            <person name="Jones C.D."/>
            <person name="Jordan W.C."/>
            <person name="Karpen G.H."/>
            <person name="Kataoka E."/>
            <person name="Keightley P.D."/>
            <person name="Kheradpour P."/>
            <person name="Kirkness E.F."/>
            <person name="Koerich L.B."/>
            <person name="Kristiansen K."/>
            <person name="Kudrna D."/>
            <person name="Kulathinal R.J."/>
            <person name="Kumar S."/>
            <person name="Kwok R."/>
            <person name="Lander E."/>
            <person name="Langley C.H."/>
            <person name="Lapoint R."/>
            <person name="Lazzaro B.P."/>
            <person name="Lee S.J."/>
            <person name="Levesque L."/>
            <person name="Li R."/>
            <person name="Lin C.F."/>
            <person name="Lin M.F."/>
            <person name="Lindblad-Toh K."/>
            <person name="Llopart A."/>
            <person name="Long M."/>
            <person name="Low L."/>
            <person name="Lozovsky E."/>
            <person name="Lu J."/>
            <person name="Luo M."/>
            <person name="Machado C.A."/>
            <person name="Makalowski W."/>
            <person name="Marzo M."/>
            <person name="Matsuda M."/>
            <person name="Matzkin L."/>
            <person name="McAllister B."/>
            <person name="McBride C.S."/>
            <person name="McKernan B."/>
            <person name="McKernan K."/>
            <person name="Mendez-Lago M."/>
            <person name="Minx P."/>
            <person name="Mollenhauer M.U."/>
            <person name="Montooth K."/>
            <person name="Mount S.M."/>
            <person name="Mu X."/>
            <person name="Myers E."/>
            <person name="Negre B."/>
            <person name="Newfeld S."/>
            <person name="Nielsen R."/>
            <person name="Noor M.A."/>
            <person name="O'Grady P."/>
            <person name="Pachter L."/>
            <person name="Papaceit M."/>
            <person name="Parisi M.J."/>
            <person name="Parisi M."/>
            <person name="Parts L."/>
            <person name="Pedersen J.S."/>
            <person name="Pesole G."/>
            <person name="Phillippy A.M."/>
            <person name="Ponting C.P."/>
            <person name="Pop M."/>
            <person name="Porcelli D."/>
            <person name="Powell J.R."/>
            <person name="Prohaska S."/>
            <person name="Pruitt K."/>
            <person name="Puig M."/>
            <person name="Quesneville H."/>
            <person name="Ram K.R."/>
            <person name="Rand D."/>
            <person name="Rasmussen M.D."/>
            <person name="Reed L.K."/>
            <person name="Reenan R."/>
            <person name="Reily A."/>
            <person name="Remington K.A."/>
            <person name="Rieger T.T."/>
            <person name="Ritchie M.G."/>
            <person name="Robin C."/>
            <person name="Rogers Y.H."/>
            <person name="Rohde C."/>
            <person name="Rozas J."/>
            <person name="Rubenfield M.J."/>
            <person name="Ruiz A."/>
            <person name="Russo S."/>
            <person name="Salzberg S.L."/>
            <person name="Sanchez-Gracia A."/>
            <person name="Saranga D.J."/>
            <person name="Sato H."/>
            <person name="Schaeffer S.W."/>
            <person name="Schatz M.C."/>
            <person name="Schlenke T."/>
            <person name="Schwartz R."/>
            <person name="Segarra C."/>
            <person name="Singh R.S."/>
            <person name="Sirot L."/>
            <person name="Sirota M."/>
            <person name="Sisneros N.B."/>
            <person name="Smith C.D."/>
            <person name="Smith T.F."/>
            <person name="Spieth J."/>
            <person name="Stage D.E."/>
            <person name="Stark A."/>
            <person name="Stephan W."/>
            <person name="Strausberg R.L."/>
            <person name="Strempel S."/>
            <person name="Sturgill D."/>
            <person name="Sutton G."/>
            <person name="Sutton G.G."/>
            <person name="Tao W."/>
            <person name="Teichmann S."/>
            <person name="Tobari Y.N."/>
            <person name="Tomimura Y."/>
            <person name="Tsolas J.M."/>
            <person name="Valente V.L."/>
            <person name="Venter E."/>
            <person name="Venter J.C."/>
            <person name="Vicario S."/>
            <person name="Vieira F.G."/>
            <person name="Vilella A.J."/>
            <person name="Villasante A."/>
            <person name="Walenz B."/>
            <person name="Wang J."/>
            <person name="Wasserman M."/>
            <person name="Watts T."/>
            <person name="Wilson D."/>
            <person name="Wilson R.K."/>
            <person name="Wing R.A."/>
            <person name="Wolfner M.F."/>
            <person name="Wong A."/>
            <person name="Wong G.K."/>
            <person name="Wu C.I."/>
            <person name="Wu G."/>
            <person name="Yamamoto D."/>
            <person name="Yang H.P."/>
            <person name="Yang S.P."/>
            <person name="Yorke J.A."/>
            <person name="Yoshida K."/>
            <person name="Zdobnov E."/>
            <person name="Zhang P."/>
            <person name="Zhang Y."/>
            <person name="Zimin A.V."/>
            <person name="Baldwin J."/>
            <person name="Abdouelleil A."/>
            <person name="Abdulkadir J."/>
            <person name="Abebe A."/>
            <person name="Abera B."/>
            <person name="Abreu J."/>
            <person name="Acer S.C."/>
            <person name="Aftuck L."/>
            <person name="Alexander A."/>
            <person name="An P."/>
            <person name="Anderson E."/>
            <person name="Anderson S."/>
            <person name="Arachi H."/>
            <person name="Azer M."/>
            <person name="Bachantsang P."/>
            <person name="Barry A."/>
            <person name="Bayul T."/>
            <person name="Berlin A."/>
            <person name="Bessette D."/>
            <person name="Bloom T."/>
            <person name="Blye J."/>
            <person name="Boguslavskiy L."/>
            <person name="Bonnet C."/>
            <person name="Boukhgalter B."/>
            <person name="Bourzgui I."/>
            <person name="Brown A."/>
            <person name="Cahill P."/>
            <person name="Channer S."/>
            <person name="Cheshatsang Y."/>
            <person name="Chuda L."/>
            <person name="Citroen M."/>
            <person name="Collymore A."/>
            <person name="Cooke P."/>
            <person name="Costello M."/>
            <person name="D'Aco K."/>
            <person name="Daza R."/>
            <person name="De Haan G."/>
            <person name="DeGray S."/>
            <person name="DeMaso C."/>
            <person name="Dhargay N."/>
            <person name="Dooley K."/>
            <person name="Dooley E."/>
            <person name="Doricent M."/>
            <person name="Dorje P."/>
            <person name="Dorjee K."/>
            <person name="Dupes A."/>
            <person name="Elong R."/>
            <person name="Falk J."/>
            <person name="Farina A."/>
            <person name="Faro S."/>
            <person name="Ferguson D."/>
            <person name="Fisher S."/>
            <person name="Foley C.D."/>
            <person name="Franke A."/>
            <person name="Friedrich D."/>
            <person name="Gadbois L."/>
            <person name="Gearin G."/>
            <person name="Gearin C.R."/>
            <person name="Giannoukos G."/>
            <person name="Goode T."/>
            <person name="Graham J."/>
            <person name="Grandbois E."/>
            <person name="Grewal S."/>
            <person name="Gyaltsen K."/>
            <person name="Hafez N."/>
            <person name="Hagos B."/>
            <person name="Hall J."/>
            <person name="Henson C."/>
            <person name="Hollinger A."/>
            <person name="Honan T."/>
            <person name="Huard M.D."/>
            <person name="Hughes L."/>
            <person name="Hurhula B."/>
            <person name="Husby M.E."/>
            <person name="Kamat A."/>
            <person name="Kanga B."/>
            <person name="Kashin S."/>
            <person name="Khazanovich D."/>
            <person name="Kisner P."/>
            <person name="Lance K."/>
            <person name="Lara M."/>
            <person name="Lee W."/>
            <person name="Lennon N."/>
            <person name="Letendre F."/>
            <person name="LeVine R."/>
            <person name="Lipovsky A."/>
            <person name="Liu X."/>
            <person name="Liu J."/>
            <person name="Liu S."/>
            <person name="Lokyitsang T."/>
            <person name="Lokyitsang Y."/>
            <person name="Lubonja R."/>
            <person name="Lui A."/>
            <person name="MacDonald P."/>
            <person name="Magnisalis V."/>
            <person name="Maru K."/>
            <person name="Matthews C."/>
            <person name="McCusker W."/>
            <person name="McDonough S."/>
            <person name="Mehta T."/>
            <person name="Meldrim J."/>
            <person name="Meneus L."/>
            <person name="Mihai O."/>
            <person name="Mihalev A."/>
            <person name="Mihova T."/>
            <person name="Mittelman R."/>
            <person name="Mlenga V."/>
            <person name="Montmayeur A."/>
            <person name="Mulrain L."/>
            <person name="Navidi A."/>
            <person name="Naylor J."/>
            <person name="Negash T."/>
            <person name="Nguyen T."/>
            <person name="Nguyen N."/>
            <person name="Nicol R."/>
            <person name="Norbu C."/>
            <person name="Norbu N."/>
            <person name="Novod N."/>
            <person name="O'Neill B."/>
            <person name="Osman S."/>
            <person name="Markiewicz E."/>
            <person name="Oyono O.L."/>
            <person name="Patti C."/>
            <person name="Phunkhang P."/>
            <person name="Pierre F."/>
            <person name="Priest M."/>
            <person name="Raghuraman S."/>
            <person name="Rege F."/>
            <person name="Reyes R."/>
            <person name="Rise C."/>
            <person name="Rogov P."/>
            <person name="Ross K."/>
            <person name="Ryan E."/>
            <person name="Settipalli S."/>
            <person name="Shea T."/>
            <person name="Sherpa N."/>
            <person name="Shi L."/>
            <person name="Shih D."/>
            <person name="Sparrow T."/>
            <person name="Spaulding J."/>
            <person name="Stalker J."/>
            <person name="Stange-Thomann N."/>
            <person name="Stavropoulos S."/>
            <person name="Stone C."/>
            <person name="Strader C."/>
            <person name="Tesfaye S."/>
            <person name="Thomson T."/>
            <person name="Thoulutsang Y."/>
            <person name="Thoulutsang D."/>
            <person name="Topham K."/>
            <person name="Topping I."/>
            <person name="Tsamla T."/>
            <person name="Vassiliev H."/>
            <person name="Vo A."/>
            <person name="Wangchuk T."/>
            <person name="Wangdi T."/>
            <person name="Weiand M."/>
            <person name="Wilkinson J."/>
            <person name="Wilson A."/>
            <person name="Yadav S."/>
            <person name="Young G."/>
            <person name="Yu Q."/>
            <person name="Zembek L."/>
            <person name="Zhong D."/>
            <person name="Zimmer A."/>
            <person name="Zwirko Z."/>
            <person name="Jaffe D.B."/>
            <person name="Alvarez P."/>
            <person name="Brockman W."/>
            <person name="Butler J."/>
            <person name="Chin C."/>
            <person name="Gnerre S."/>
            <person name="Grabherr M."/>
            <person name="Kleber M."/>
            <person name="Mauceli E."/>
            <person name="MacCallum I."/>
        </authorList>
    </citation>
    <scope>NUCLEOTIDE SEQUENCE [LARGE SCALE GENOMIC DNA]</scope>
    <source>
        <strain evidence="3">MSH-3 / Tucson 14011-0111.49</strain>
    </source>
</reference>
<sequence length="97" mass="10846">MTREGIVEGRNEKGWLLDGKRSTGGQWLGVANGSIDLHIGRHDDDDGNGDDDDDNAHGPKCTHKPQGKPKRERQKEDEIVAIGKRKEERKRTFGLTN</sequence>